<keyword evidence="2" id="KW-0789">Thiol protease inhibitor</keyword>
<sequence length="116" mass="12903">MQKLFVPILIFSLSFLFCNSYVALGGVPVGDWRPVNPSDPSVIEIGKFAVDEHNKEANTALRYINVVNGKSQLEVGVKYNLTIQAADGTFGKNYQAVVRDMPWRKSRVLLSFEGPI</sequence>
<dbReference type="GO" id="GO:0004869">
    <property type="term" value="F:cysteine-type endopeptidase inhibitor activity"/>
    <property type="evidence" value="ECO:0007669"/>
    <property type="project" value="UniProtKB-KW"/>
</dbReference>
<dbReference type="STRING" id="35608.A0A2U1NWL5"/>
<dbReference type="InterPro" id="IPR046350">
    <property type="entry name" value="Cystatin_sf"/>
</dbReference>
<evidence type="ECO:0000256" key="1">
    <source>
        <dbReference type="ARBA" id="ARBA00022690"/>
    </source>
</evidence>
<dbReference type="Pfam" id="PF16845">
    <property type="entry name" value="SQAPI"/>
    <property type="match status" value="1"/>
</dbReference>
<gene>
    <name evidence="5" type="ORF">CTI12_AA158130</name>
</gene>
<name>A0A2U1NWL5_ARTAN</name>
<dbReference type="Proteomes" id="UP000245207">
    <property type="component" value="Unassembled WGS sequence"/>
</dbReference>
<keyword evidence="3" id="KW-0732">Signal</keyword>
<comment type="caution">
    <text evidence="5">The sequence shown here is derived from an EMBL/GenBank/DDBJ whole genome shotgun (WGS) entry which is preliminary data.</text>
</comment>
<dbReference type="SUPFAM" id="SSF54403">
    <property type="entry name" value="Cystatin/monellin"/>
    <property type="match status" value="1"/>
</dbReference>
<keyword evidence="1" id="KW-0646">Protease inhibitor</keyword>
<dbReference type="SMART" id="SM00043">
    <property type="entry name" value="CY"/>
    <property type="match status" value="1"/>
</dbReference>
<evidence type="ECO:0000259" key="4">
    <source>
        <dbReference type="SMART" id="SM00043"/>
    </source>
</evidence>
<organism evidence="5 6">
    <name type="scientific">Artemisia annua</name>
    <name type="common">Sweet wormwood</name>
    <dbReference type="NCBI Taxonomy" id="35608"/>
    <lineage>
        <taxon>Eukaryota</taxon>
        <taxon>Viridiplantae</taxon>
        <taxon>Streptophyta</taxon>
        <taxon>Embryophyta</taxon>
        <taxon>Tracheophyta</taxon>
        <taxon>Spermatophyta</taxon>
        <taxon>Magnoliopsida</taxon>
        <taxon>eudicotyledons</taxon>
        <taxon>Gunneridae</taxon>
        <taxon>Pentapetalae</taxon>
        <taxon>asterids</taxon>
        <taxon>campanulids</taxon>
        <taxon>Asterales</taxon>
        <taxon>Asteraceae</taxon>
        <taxon>Asteroideae</taxon>
        <taxon>Anthemideae</taxon>
        <taxon>Artemisiinae</taxon>
        <taxon>Artemisia</taxon>
    </lineage>
</organism>
<evidence type="ECO:0000256" key="3">
    <source>
        <dbReference type="SAM" id="SignalP"/>
    </source>
</evidence>
<dbReference type="CDD" id="cd00042">
    <property type="entry name" value="CY"/>
    <property type="match status" value="1"/>
</dbReference>
<reference evidence="5 6" key="1">
    <citation type="journal article" date="2018" name="Mol. Plant">
        <title>The genome of Artemisia annua provides insight into the evolution of Asteraceae family and artemisinin biosynthesis.</title>
        <authorList>
            <person name="Shen Q."/>
            <person name="Zhang L."/>
            <person name="Liao Z."/>
            <person name="Wang S."/>
            <person name="Yan T."/>
            <person name="Shi P."/>
            <person name="Liu M."/>
            <person name="Fu X."/>
            <person name="Pan Q."/>
            <person name="Wang Y."/>
            <person name="Lv Z."/>
            <person name="Lu X."/>
            <person name="Zhang F."/>
            <person name="Jiang W."/>
            <person name="Ma Y."/>
            <person name="Chen M."/>
            <person name="Hao X."/>
            <person name="Li L."/>
            <person name="Tang Y."/>
            <person name="Lv G."/>
            <person name="Zhou Y."/>
            <person name="Sun X."/>
            <person name="Brodelius P.E."/>
            <person name="Rose J.K.C."/>
            <person name="Tang K."/>
        </authorList>
    </citation>
    <scope>NUCLEOTIDE SEQUENCE [LARGE SCALE GENOMIC DNA]</scope>
    <source>
        <strain evidence="6">cv. Huhao1</strain>
        <tissue evidence="5">Leaf</tissue>
    </source>
</reference>
<dbReference type="InterPro" id="IPR000010">
    <property type="entry name" value="Cystatin_dom"/>
</dbReference>
<feature type="chain" id="PRO_5018685101" evidence="3">
    <location>
        <begin position="26"/>
        <end position="116"/>
    </location>
</feature>
<dbReference type="OrthoDB" id="2016588at2759"/>
<protein>
    <submittedName>
        <fullName evidence="5">Cystatin</fullName>
    </submittedName>
</protein>
<dbReference type="Gene3D" id="3.10.450.10">
    <property type="match status" value="1"/>
</dbReference>
<dbReference type="EMBL" id="PKPP01002061">
    <property type="protein sequence ID" value="PWA77902.1"/>
    <property type="molecule type" value="Genomic_DNA"/>
</dbReference>
<evidence type="ECO:0000313" key="6">
    <source>
        <dbReference type="Proteomes" id="UP000245207"/>
    </source>
</evidence>
<feature type="signal peptide" evidence="3">
    <location>
        <begin position="1"/>
        <end position="25"/>
    </location>
</feature>
<accession>A0A2U1NWL5</accession>
<dbReference type="AlphaFoldDB" id="A0A2U1NWL5"/>
<dbReference type="PANTHER" id="PTHR47364:SF2">
    <property type="entry name" value="CYSTEINE PROTEINASE INHIBITOR 5"/>
    <property type="match status" value="1"/>
</dbReference>
<evidence type="ECO:0000313" key="5">
    <source>
        <dbReference type="EMBL" id="PWA77902.1"/>
    </source>
</evidence>
<feature type="domain" description="Cystatin" evidence="4">
    <location>
        <begin position="27"/>
        <end position="115"/>
    </location>
</feature>
<proteinExistence type="predicted"/>
<dbReference type="PANTHER" id="PTHR47364">
    <property type="entry name" value="CYSTEINE PROTEINASE INHIBITOR 5"/>
    <property type="match status" value="1"/>
</dbReference>
<evidence type="ECO:0000256" key="2">
    <source>
        <dbReference type="ARBA" id="ARBA00022704"/>
    </source>
</evidence>
<keyword evidence="6" id="KW-1185">Reference proteome</keyword>